<organism evidence="3 4">
    <name type="scientific">Pseudomonas syringae</name>
    <dbReference type="NCBI Taxonomy" id="317"/>
    <lineage>
        <taxon>Bacteria</taxon>
        <taxon>Pseudomonadati</taxon>
        <taxon>Pseudomonadota</taxon>
        <taxon>Gammaproteobacteria</taxon>
        <taxon>Pseudomonadales</taxon>
        <taxon>Pseudomonadaceae</taxon>
        <taxon>Pseudomonas</taxon>
    </lineage>
</organism>
<evidence type="ECO:0008006" key="5">
    <source>
        <dbReference type="Google" id="ProtNLM"/>
    </source>
</evidence>
<keyword evidence="1" id="KW-0175">Coiled coil</keyword>
<name>A0A085VHV3_PSESX</name>
<accession>A0A085VHV3</accession>
<dbReference type="PATRIC" id="fig|317.174.peg.619"/>
<evidence type="ECO:0000256" key="1">
    <source>
        <dbReference type="SAM" id="Coils"/>
    </source>
</evidence>
<evidence type="ECO:0000313" key="4">
    <source>
        <dbReference type="Proteomes" id="UP000028643"/>
    </source>
</evidence>
<proteinExistence type="predicted"/>
<dbReference type="RefSeq" id="WP_047572159.1">
    <property type="nucleotide sequence ID" value="NZ_JPQT01000041.1"/>
</dbReference>
<dbReference type="Proteomes" id="UP000028643">
    <property type="component" value="Unassembled WGS sequence"/>
</dbReference>
<evidence type="ECO:0000256" key="2">
    <source>
        <dbReference type="SAM" id="MobiDB-lite"/>
    </source>
</evidence>
<feature type="coiled-coil region" evidence="1">
    <location>
        <begin position="24"/>
        <end position="58"/>
    </location>
</feature>
<feature type="region of interest" description="Disordered" evidence="2">
    <location>
        <begin position="137"/>
        <end position="157"/>
    </location>
</feature>
<evidence type="ECO:0000313" key="3">
    <source>
        <dbReference type="EMBL" id="KFE55016.1"/>
    </source>
</evidence>
<reference evidence="3 4" key="1">
    <citation type="submission" date="2014-07" db="EMBL/GenBank/DDBJ databases">
        <title>Draft Genome Sequences of Environmental Pseudomonas syringae strains.</title>
        <authorList>
            <person name="Baltrus D.A."/>
            <person name="Berge O."/>
            <person name="Morris C."/>
        </authorList>
    </citation>
    <scope>NUCLEOTIDE SEQUENCE [LARGE SCALE GENOMIC DNA]</scope>
    <source>
        <strain evidence="3 4">CEB003</strain>
    </source>
</reference>
<feature type="compositionally biased region" description="Basic and acidic residues" evidence="2">
    <location>
        <begin position="137"/>
        <end position="149"/>
    </location>
</feature>
<protein>
    <recommendedName>
        <fullName evidence="5">Myosin heavy chain B (MHC B)</fullName>
    </recommendedName>
</protein>
<sequence>MKTNDLRSLQVLRQLREQRASSQLAAQQQRCRETSDALDDAKEKLRLHRAAVAREAEKVYGLFSEGLSINAWHAAQAQLDEWADGQQQLEGSVEQVAETLDEQEREREVFRVARMARQRQSEACQSLLEVRVQDELRAGEHREEADEMPRALPAGAP</sequence>
<dbReference type="EMBL" id="JPQT01000041">
    <property type="protein sequence ID" value="KFE55016.1"/>
    <property type="molecule type" value="Genomic_DNA"/>
</dbReference>
<dbReference type="AlphaFoldDB" id="A0A085VHV3"/>
<comment type="caution">
    <text evidence="3">The sequence shown here is derived from an EMBL/GenBank/DDBJ whole genome shotgun (WGS) entry which is preliminary data.</text>
</comment>
<gene>
    <name evidence="3" type="ORF">IV02_03065</name>
</gene>